<organism evidence="2 3">
    <name type="scientific">Coilia grayii</name>
    <name type="common">Gray's grenadier anchovy</name>
    <dbReference type="NCBI Taxonomy" id="363190"/>
    <lineage>
        <taxon>Eukaryota</taxon>
        <taxon>Metazoa</taxon>
        <taxon>Chordata</taxon>
        <taxon>Craniata</taxon>
        <taxon>Vertebrata</taxon>
        <taxon>Euteleostomi</taxon>
        <taxon>Actinopterygii</taxon>
        <taxon>Neopterygii</taxon>
        <taxon>Teleostei</taxon>
        <taxon>Clupei</taxon>
        <taxon>Clupeiformes</taxon>
        <taxon>Clupeoidei</taxon>
        <taxon>Engraulidae</taxon>
        <taxon>Coilinae</taxon>
        <taxon>Coilia</taxon>
    </lineage>
</organism>
<evidence type="ECO:0000313" key="3">
    <source>
        <dbReference type="Proteomes" id="UP001591681"/>
    </source>
</evidence>
<keyword evidence="3" id="KW-1185">Reference proteome</keyword>
<dbReference type="Pfam" id="PF00078">
    <property type="entry name" value="RVT_1"/>
    <property type="match status" value="1"/>
</dbReference>
<accession>A0ABD1KYX1</accession>
<evidence type="ECO:0000259" key="1">
    <source>
        <dbReference type="PROSITE" id="PS50878"/>
    </source>
</evidence>
<reference evidence="2 3" key="1">
    <citation type="submission" date="2024-09" db="EMBL/GenBank/DDBJ databases">
        <title>A chromosome-level genome assembly of Gray's grenadier anchovy, Coilia grayii.</title>
        <authorList>
            <person name="Fu Z."/>
        </authorList>
    </citation>
    <scope>NUCLEOTIDE SEQUENCE [LARGE SCALE GENOMIC DNA]</scope>
    <source>
        <strain evidence="2">G4</strain>
        <tissue evidence="2">Muscle</tissue>
    </source>
</reference>
<dbReference type="PROSITE" id="PS50878">
    <property type="entry name" value="RT_POL"/>
    <property type="match status" value="1"/>
</dbReference>
<name>A0ABD1KYX1_9TELE</name>
<comment type="caution">
    <text evidence="2">The sequence shown here is derived from an EMBL/GenBank/DDBJ whole genome shotgun (WGS) entry which is preliminary data.</text>
</comment>
<evidence type="ECO:0000313" key="2">
    <source>
        <dbReference type="EMBL" id="KAL2104366.1"/>
    </source>
</evidence>
<dbReference type="PANTHER" id="PTHR33332">
    <property type="entry name" value="REVERSE TRANSCRIPTASE DOMAIN-CONTAINING PROTEIN"/>
    <property type="match status" value="1"/>
</dbReference>
<gene>
    <name evidence="2" type="ORF">ACEWY4_001234</name>
</gene>
<proteinExistence type="predicted"/>
<sequence length="342" mass="38767">MALNWFTSYLSDRSFSVRIGSSSSKSAPIKCGIPRGSILGPLLFSLYMLPLGSIFEKYGIQYHCYADDTQFYIPIKSDDASSMTKVLDCLNDIQCWMSRNFLQLNENKTEVILFGPPNQVSDLKKMLGPLSPNYHSIIKNLSVYFDTALNFNKQISNVVKSSFYQLRTIAKIKSFFTLKDLQTLIHAFITSRLDYCNSMYTGLTQSNLGRLQLVQNAAARLLTGTKKRQHITPVLVKLHWLPIKFRIDFKLLLFVFKVLNGLASQYVKDLITPYSALPMLRSSSQNLLTIPFSHKKSSGDRAFSVAGPRLWNDLPQYGKGTTNISSFKLNLKAYLLFFGLQL</sequence>
<dbReference type="AlphaFoldDB" id="A0ABD1KYX1"/>
<dbReference type="Proteomes" id="UP001591681">
    <property type="component" value="Unassembled WGS sequence"/>
</dbReference>
<dbReference type="EMBL" id="JBHFQA010000001">
    <property type="protein sequence ID" value="KAL2104366.1"/>
    <property type="molecule type" value="Genomic_DNA"/>
</dbReference>
<feature type="domain" description="Reverse transcriptase" evidence="1">
    <location>
        <begin position="1"/>
        <end position="149"/>
    </location>
</feature>
<protein>
    <recommendedName>
        <fullName evidence="1">Reverse transcriptase domain-containing protein</fullName>
    </recommendedName>
</protein>
<dbReference type="InterPro" id="IPR000477">
    <property type="entry name" value="RT_dom"/>
</dbReference>